<dbReference type="OrthoDB" id="1491952at2"/>
<dbReference type="KEGG" id="sgn:SGRA_1534"/>
<dbReference type="HOGENOM" id="CLU_1642524_0_0_10"/>
<keyword evidence="3" id="KW-1185">Reference proteome</keyword>
<feature type="chain" id="PRO_5003604186" description="Lipoprotein" evidence="1">
    <location>
        <begin position="23"/>
        <end position="161"/>
    </location>
</feature>
<evidence type="ECO:0000256" key="1">
    <source>
        <dbReference type="SAM" id="SignalP"/>
    </source>
</evidence>
<evidence type="ECO:0000313" key="2">
    <source>
        <dbReference type="EMBL" id="AFC24269.1"/>
    </source>
</evidence>
<dbReference type="Proteomes" id="UP000007519">
    <property type="component" value="Chromosome"/>
</dbReference>
<gene>
    <name evidence="2" type="ordered locus">SGRA_1534</name>
</gene>
<dbReference type="PROSITE" id="PS51257">
    <property type="entry name" value="PROKAR_LIPOPROTEIN"/>
    <property type="match status" value="1"/>
</dbReference>
<keyword evidence="1" id="KW-0732">Signal</keyword>
<dbReference type="AlphaFoldDB" id="H6L997"/>
<organism evidence="2 3">
    <name type="scientific">Saprospira grandis (strain Lewin)</name>
    <dbReference type="NCBI Taxonomy" id="984262"/>
    <lineage>
        <taxon>Bacteria</taxon>
        <taxon>Pseudomonadati</taxon>
        <taxon>Bacteroidota</taxon>
        <taxon>Saprospiria</taxon>
        <taxon>Saprospirales</taxon>
        <taxon>Saprospiraceae</taxon>
        <taxon>Saprospira</taxon>
    </lineage>
</organism>
<evidence type="ECO:0000313" key="3">
    <source>
        <dbReference type="Proteomes" id="UP000007519"/>
    </source>
</evidence>
<proteinExistence type="predicted"/>
<dbReference type="RefSeq" id="WP_015691905.1">
    <property type="nucleotide sequence ID" value="NC_016940.1"/>
</dbReference>
<protein>
    <recommendedName>
        <fullName evidence="4">Lipoprotein</fullName>
    </recommendedName>
</protein>
<evidence type="ECO:0008006" key="4">
    <source>
        <dbReference type="Google" id="ProtNLM"/>
    </source>
</evidence>
<reference evidence="2 3" key="1">
    <citation type="journal article" date="2012" name="Stand. Genomic Sci.">
        <title>Complete genome sequencing and analysis of Saprospira grandis str. Lewin, a predatory marine bacterium.</title>
        <authorList>
            <person name="Saw J.H."/>
            <person name="Yuryev A."/>
            <person name="Kanbe M."/>
            <person name="Hou S."/>
            <person name="Young A.G."/>
            <person name="Aizawa S."/>
            <person name="Alam M."/>
        </authorList>
    </citation>
    <scope>NUCLEOTIDE SEQUENCE [LARGE SCALE GENOMIC DNA]</scope>
    <source>
        <strain evidence="2 3">Lewin</strain>
    </source>
</reference>
<feature type="signal peptide" evidence="1">
    <location>
        <begin position="1"/>
        <end position="22"/>
    </location>
</feature>
<dbReference type="EMBL" id="CP002831">
    <property type="protein sequence ID" value="AFC24269.1"/>
    <property type="molecule type" value="Genomic_DNA"/>
</dbReference>
<sequence length="161" mass="17447">MKNLAVVTFILAVFAFSITSCKKVDDPQTVTVMENAGMATVSGIVYAPVNDTTSADTYAPSGTELIVRVDPDDFPNVSVLNNGSEYMYYTTTVGANGTYSIEVPAPKDAISVRIYPQDFRANYIDGAGDTENAEFYYSGSYLTVSVFEGANVIQDFGFARY</sequence>
<accession>H6L997</accession>
<name>H6L997_SAPGL</name>